<comment type="caution">
    <text evidence="2">The sequence shown here is derived from an EMBL/GenBank/DDBJ whole genome shotgun (WGS) entry which is preliminary data.</text>
</comment>
<evidence type="ECO:0000313" key="3">
    <source>
        <dbReference type="Proteomes" id="UP001300745"/>
    </source>
</evidence>
<name>A0ABT3SKC5_9MYCO</name>
<accession>A0ABT3SKC5</accession>
<organism evidence="2 3">
    <name type="scientific">Mycobacterium pinniadriaticum</name>
    <dbReference type="NCBI Taxonomy" id="2994102"/>
    <lineage>
        <taxon>Bacteria</taxon>
        <taxon>Bacillati</taxon>
        <taxon>Actinomycetota</taxon>
        <taxon>Actinomycetes</taxon>
        <taxon>Mycobacteriales</taxon>
        <taxon>Mycobacteriaceae</taxon>
        <taxon>Mycobacterium</taxon>
    </lineage>
</organism>
<dbReference type="EMBL" id="JAPJDO010000030">
    <property type="protein sequence ID" value="MCX2939976.1"/>
    <property type="molecule type" value="Genomic_DNA"/>
</dbReference>
<evidence type="ECO:0000313" key="2">
    <source>
        <dbReference type="EMBL" id="MCX2939976.1"/>
    </source>
</evidence>
<protein>
    <submittedName>
        <fullName evidence="2">Uncharacterized protein</fullName>
    </submittedName>
</protein>
<evidence type="ECO:0000256" key="1">
    <source>
        <dbReference type="SAM" id="Phobius"/>
    </source>
</evidence>
<keyword evidence="1" id="KW-1133">Transmembrane helix</keyword>
<feature type="transmembrane region" description="Helical" evidence="1">
    <location>
        <begin position="24"/>
        <end position="41"/>
    </location>
</feature>
<reference evidence="2 3" key="1">
    <citation type="submission" date="2022-11" db="EMBL/GenBank/DDBJ databases">
        <title>Mycobacterium sp. nov.</title>
        <authorList>
            <person name="Papic B."/>
            <person name="Spicic S."/>
            <person name="Duvnjak S."/>
        </authorList>
    </citation>
    <scope>NUCLEOTIDE SEQUENCE [LARGE SCALE GENOMIC DNA]</scope>
    <source>
        <strain evidence="2 3">CVI_P4</strain>
    </source>
</reference>
<keyword evidence="1" id="KW-0812">Transmembrane</keyword>
<keyword evidence="3" id="KW-1185">Reference proteome</keyword>
<dbReference type="Proteomes" id="UP001300745">
    <property type="component" value="Unassembled WGS sequence"/>
</dbReference>
<sequence length="58" mass="6107">MACLGSFVALTVYTATTAIDHLWVLVGFLLSALVIEGAVQLRGRKVHHAGSSIPDRSG</sequence>
<proteinExistence type="predicted"/>
<gene>
    <name evidence="2" type="ORF">ORI27_25075</name>
</gene>
<dbReference type="RefSeq" id="WP_265999754.1">
    <property type="nucleotide sequence ID" value="NZ_JAPJDN010000030.1"/>
</dbReference>
<keyword evidence="1" id="KW-0472">Membrane</keyword>